<protein>
    <submittedName>
        <fullName evidence="2">Uncharacterized protein</fullName>
    </submittedName>
</protein>
<keyword evidence="3" id="KW-1185">Reference proteome</keyword>
<feature type="transmembrane region" description="Helical" evidence="1">
    <location>
        <begin position="31"/>
        <end position="53"/>
    </location>
</feature>
<feature type="transmembrane region" description="Helical" evidence="1">
    <location>
        <begin position="265"/>
        <end position="287"/>
    </location>
</feature>
<feature type="transmembrane region" description="Helical" evidence="1">
    <location>
        <begin position="104"/>
        <end position="127"/>
    </location>
</feature>
<reference evidence="2" key="1">
    <citation type="submission" date="2020-11" db="EMBL/GenBank/DDBJ databases">
        <authorList>
            <consortium name="DOE Joint Genome Institute"/>
            <person name="Ahrendt S."/>
            <person name="Riley R."/>
            <person name="Andreopoulos W."/>
            <person name="Labutti K."/>
            <person name="Pangilinan J."/>
            <person name="Ruiz-Duenas F.J."/>
            <person name="Barrasa J.M."/>
            <person name="Sanchez-Garcia M."/>
            <person name="Camarero S."/>
            <person name="Miyauchi S."/>
            <person name="Serrano A."/>
            <person name="Linde D."/>
            <person name="Babiker R."/>
            <person name="Drula E."/>
            <person name="Ayuso-Fernandez I."/>
            <person name="Pacheco R."/>
            <person name="Padilla G."/>
            <person name="Ferreira P."/>
            <person name="Barriuso J."/>
            <person name="Kellner H."/>
            <person name="Castanera R."/>
            <person name="Alfaro M."/>
            <person name="Ramirez L."/>
            <person name="Pisabarro A.G."/>
            <person name="Kuo A."/>
            <person name="Tritt A."/>
            <person name="Lipzen A."/>
            <person name="He G."/>
            <person name="Yan M."/>
            <person name="Ng V."/>
            <person name="Cullen D."/>
            <person name="Martin F."/>
            <person name="Rosso M.-N."/>
            <person name="Henrissat B."/>
            <person name="Hibbett D."/>
            <person name="Martinez A.T."/>
            <person name="Grigoriev I.V."/>
        </authorList>
    </citation>
    <scope>NUCLEOTIDE SEQUENCE</scope>
    <source>
        <strain evidence="2">CBS 247.69</strain>
    </source>
</reference>
<feature type="transmembrane region" description="Helical" evidence="1">
    <location>
        <begin position="235"/>
        <end position="259"/>
    </location>
</feature>
<keyword evidence="1" id="KW-0472">Membrane</keyword>
<evidence type="ECO:0000313" key="3">
    <source>
        <dbReference type="Proteomes" id="UP000807353"/>
    </source>
</evidence>
<dbReference type="OrthoDB" id="3259067at2759"/>
<dbReference type="EMBL" id="MU150348">
    <property type="protein sequence ID" value="KAF9458173.1"/>
    <property type="molecule type" value="Genomic_DNA"/>
</dbReference>
<evidence type="ECO:0000256" key="1">
    <source>
        <dbReference type="SAM" id="Phobius"/>
    </source>
</evidence>
<evidence type="ECO:0000313" key="2">
    <source>
        <dbReference type="EMBL" id="KAF9458173.1"/>
    </source>
</evidence>
<feature type="transmembrane region" description="Helical" evidence="1">
    <location>
        <begin position="191"/>
        <end position="214"/>
    </location>
</feature>
<dbReference type="AlphaFoldDB" id="A0A9P5XWQ1"/>
<feature type="transmembrane region" description="Helical" evidence="1">
    <location>
        <begin position="65"/>
        <end position="84"/>
    </location>
</feature>
<comment type="caution">
    <text evidence="2">The sequence shown here is derived from an EMBL/GenBank/DDBJ whole genome shotgun (WGS) entry which is preliminary data.</text>
</comment>
<organism evidence="2 3">
    <name type="scientific">Collybia nuda</name>
    <dbReference type="NCBI Taxonomy" id="64659"/>
    <lineage>
        <taxon>Eukaryota</taxon>
        <taxon>Fungi</taxon>
        <taxon>Dikarya</taxon>
        <taxon>Basidiomycota</taxon>
        <taxon>Agaricomycotina</taxon>
        <taxon>Agaricomycetes</taxon>
        <taxon>Agaricomycetidae</taxon>
        <taxon>Agaricales</taxon>
        <taxon>Tricholomatineae</taxon>
        <taxon>Clitocybaceae</taxon>
        <taxon>Collybia</taxon>
    </lineage>
</organism>
<dbReference type="Proteomes" id="UP000807353">
    <property type="component" value="Unassembled WGS sequence"/>
</dbReference>
<keyword evidence="1" id="KW-1133">Transmembrane helix</keyword>
<sequence length="323" mass="35813">MSISQGMYELSPLFARQLTNSDDDEGNSLQLIHVFISFHLFGFFGTIIMLLTACFSRTTPRHPTWISFAISWIISTFSYSLLFLGGHLTGSEPGYPLCLVQGVMIYSAPPLTAATTCALVIQIWFLVRSVATSTSSGKGHILSSMWSASLLIIPYLLYVTIVVAMLVVGIQTPSTVQRVSSGMYCNFANRIPGRISTFLVASIMIPTVFLEIQVCMALRRNWNLFKSQKGSLSMILRVVIFTLFGFFAIAASILFFFTVHHGPQLNVVISLIPIAAVLVFATQGDLIRVWMFWRKRPDDANTEDVVRPPSPDPRKSESILVIG</sequence>
<gene>
    <name evidence="2" type="ORF">BDZ94DRAFT_1313551</name>
</gene>
<proteinExistence type="predicted"/>
<feature type="transmembrane region" description="Helical" evidence="1">
    <location>
        <begin position="148"/>
        <end position="171"/>
    </location>
</feature>
<keyword evidence="1" id="KW-0812">Transmembrane</keyword>
<name>A0A9P5XWQ1_9AGAR</name>
<accession>A0A9P5XWQ1</accession>